<dbReference type="InterPro" id="IPR036390">
    <property type="entry name" value="WH_DNA-bd_sf"/>
</dbReference>
<dbReference type="SUPFAM" id="SSF46785">
    <property type="entry name" value="Winged helix' DNA-binding domain"/>
    <property type="match status" value="1"/>
</dbReference>
<proteinExistence type="predicted"/>
<name>A0ABT8SNU5_9CAUL</name>
<dbReference type="EMBL" id="JAUKTR010000002">
    <property type="protein sequence ID" value="MDO1558952.1"/>
    <property type="molecule type" value="Genomic_DNA"/>
</dbReference>
<dbReference type="PANTHER" id="PTHR33164">
    <property type="entry name" value="TRANSCRIPTIONAL REGULATOR, MARR FAMILY"/>
    <property type="match status" value="1"/>
</dbReference>
<dbReference type="RefSeq" id="WP_302109382.1">
    <property type="nucleotide sequence ID" value="NZ_JAUKTR010000002.1"/>
</dbReference>
<dbReference type="InterPro" id="IPR000835">
    <property type="entry name" value="HTH_MarR-typ"/>
</dbReference>
<protein>
    <submittedName>
        <fullName evidence="2">MarR family winged helix-turn-helix transcriptional regulator</fullName>
    </submittedName>
</protein>
<dbReference type="SMART" id="SM00347">
    <property type="entry name" value="HTH_MARR"/>
    <property type="match status" value="1"/>
</dbReference>
<evidence type="ECO:0000313" key="3">
    <source>
        <dbReference type="Proteomes" id="UP001169063"/>
    </source>
</evidence>
<dbReference type="Gene3D" id="1.10.10.10">
    <property type="entry name" value="Winged helix-like DNA-binding domain superfamily/Winged helix DNA-binding domain"/>
    <property type="match status" value="1"/>
</dbReference>
<dbReference type="InterPro" id="IPR036388">
    <property type="entry name" value="WH-like_DNA-bd_sf"/>
</dbReference>
<reference evidence="2" key="1">
    <citation type="submission" date="2023-07" db="EMBL/GenBank/DDBJ databases">
        <title>Brevundimonas soil sp. nov., isolated from the soil of chemical plant.</title>
        <authorList>
            <person name="Wu N."/>
        </authorList>
    </citation>
    <scope>NUCLEOTIDE SEQUENCE</scope>
    <source>
        <strain evidence="2">XZ-24</strain>
    </source>
</reference>
<keyword evidence="3" id="KW-1185">Reference proteome</keyword>
<gene>
    <name evidence="2" type="ORF">Q0812_05870</name>
</gene>
<comment type="caution">
    <text evidence="2">The sequence shown here is derived from an EMBL/GenBank/DDBJ whole genome shotgun (WGS) entry which is preliminary data.</text>
</comment>
<dbReference type="PRINTS" id="PR00598">
    <property type="entry name" value="HTHMARR"/>
</dbReference>
<accession>A0ABT8SNU5</accession>
<sequence length="175" mass="18721">MAKDKKRKGPEGLDRSHSHLLHRALQRALDLYAEEAGADAPSQRQFAVLSACAERPGLTQTDLVAATGIDRSTLAELVSRMKARGLVLQERSASDARAKTVTLTAEGLAALESLKPRAAAADRRILEALPRGKREGFLRLLALVCEPAEAKPEKAAKPKKKKAKAAKVALKADAA</sequence>
<organism evidence="2 3">
    <name type="scientific">Peiella sedimenti</name>
    <dbReference type="NCBI Taxonomy" id="3061083"/>
    <lineage>
        <taxon>Bacteria</taxon>
        <taxon>Pseudomonadati</taxon>
        <taxon>Pseudomonadota</taxon>
        <taxon>Alphaproteobacteria</taxon>
        <taxon>Caulobacterales</taxon>
        <taxon>Caulobacteraceae</taxon>
        <taxon>Peiella</taxon>
    </lineage>
</organism>
<dbReference type="Pfam" id="PF12802">
    <property type="entry name" value="MarR_2"/>
    <property type="match status" value="1"/>
</dbReference>
<dbReference type="Proteomes" id="UP001169063">
    <property type="component" value="Unassembled WGS sequence"/>
</dbReference>
<feature type="domain" description="HTH marR-type" evidence="1">
    <location>
        <begin position="18"/>
        <end position="146"/>
    </location>
</feature>
<evidence type="ECO:0000313" key="2">
    <source>
        <dbReference type="EMBL" id="MDO1558952.1"/>
    </source>
</evidence>
<dbReference type="InterPro" id="IPR039422">
    <property type="entry name" value="MarR/SlyA-like"/>
</dbReference>
<evidence type="ECO:0000259" key="1">
    <source>
        <dbReference type="PROSITE" id="PS50995"/>
    </source>
</evidence>
<dbReference type="PANTHER" id="PTHR33164:SF95">
    <property type="entry name" value="TRANSCRIPTIONAL REGULATOR"/>
    <property type="match status" value="1"/>
</dbReference>
<dbReference type="PROSITE" id="PS50995">
    <property type="entry name" value="HTH_MARR_2"/>
    <property type="match status" value="1"/>
</dbReference>